<accession>A0ACC0PUJ7</accession>
<evidence type="ECO:0000313" key="2">
    <source>
        <dbReference type="Proteomes" id="UP001062846"/>
    </source>
</evidence>
<proteinExistence type="predicted"/>
<reference evidence="1" key="1">
    <citation type="submission" date="2022-02" db="EMBL/GenBank/DDBJ databases">
        <title>Plant Genome Project.</title>
        <authorList>
            <person name="Zhang R.-G."/>
        </authorList>
    </citation>
    <scope>NUCLEOTIDE SEQUENCE</scope>
    <source>
        <strain evidence="1">AT1</strain>
    </source>
</reference>
<dbReference type="EMBL" id="CM046389">
    <property type="protein sequence ID" value="KAI8568836.1"/>
    <property type="molecule type" value="Genomic_DNA"/>
</dbReference>
<keyword evidence="2" id="KW-1185">Reference proteome</keyword>
<comment type="caution">
    <text evidence="1">The sequence shown here is derived from an EMBL/GenBank/DDBJ whole genome shotgun (WGS) entry which is preliminary data.</text>
</comment>
<dbReference type="Proteomes" id="UP001062846">
    <property type="component" value="Chromosome 2"/>
</dbReference>
<organism evidence="1 2">
    <name type="scientific">Rhododendron molle</name>
    <name type="common">Chinese azalea</name>
    <name type="synonym">Azalea mollis</name>
    <dbReference type="NCBI Taxonomy" id="49168"/>
    <lineage>
        <taxon>Eukaryota</taxon>
        <taxon>Viridiplantae</taxon>
        <taxon>Streptophyta</taxon>
        <taxon>Embryophyta</taxon>
        <taxon>Tracheophyta</taxon>
        <taxon>Spermatophyta</taxon>
        <taxon>Magnoliopsida</taxon>
        <taxon>eudicotyledons</taxon>
        <taxon>Gunneridae</taxon>
        <taxon>Pentapetalae</taxon>
        <taxon>asterids</taxon>
        <taxon>Ericales</taxon>
        <taxon>Ericaceae</taxon>
        <taxon>Ericoideae</taxon>
        <taxon>Rhodoreae</taxon>
        <taxon>Rhododendron</taxon>
    </lineage>
</organism>
<gene>
    <name evidence="1" type="ORF">RHMOL_Rhmol02G0231100</name>
</gene>
<protein>
    <submittedName>
        <fullName evidence="1">Uncharacterized protein</fullName>
    </submittedName>
</protein>
<evidence type="ECO:0000313" key="1">
    <source>
        <dbReference type="EMBL" id="KAI8568836.1"/>
    </source>
</evidence>
<sequence length="226" mass="24655">MGFPTLAAKIGELNPKLPCMEALPQTMAELVTIDKVRIDGSNAVETTEGTKPLWNEIVNKQIGDNLMKFKYHDPEIQEDKATDEVRKGIVELYSCLFWTEDGLSYIASAHTMGIPLFADSLTESGNRLSYAHICIQIDTRVVLPDTVDVLYGNGCNATVTVNHGRQLVAPLAVFLASQIHSVISAEPSRSDSLVLCCGNMGNEDVGMGIHLEDTKVLVISDDIMCD</sequence>
<name>A0ACC0PUJ7_RHOML</name>